<dbReference type="InterPro" id="IPR007863">
    <property type="entry name" value="Peptidase_M16_C"/>
</dbReference>
<organism evidence="3 4">
    <name type="scientific">Caldinitratiruptor microaerophilus</name>
    <dbReference type="NCBI Taxonomy" id="671077"/>
    <lineage>
        <taxon>Bacteria</taxon>
        <taxon>Bacillati</taxon>
        <taxon>Bacillota</taxon>
        <taxon>Clostridia</taxon>
        <taxon>Eubacteriales</taxon>
        <taxon>Symbiobacteriaceae</taxon>
        <taxon>Caldinitratiruptor</taxon>
    </lineage>
</organism>
<sequence length="438" mass="50042">MEVHHDERLRETIYWETLPSGLRVGVLPRKGWRETTGRVAVNYGSNDSRWIPPGETEPVEVPAGIAHFLEHKLFESEEGNAFDRFAALGADANAYTSNQQTVYYFSTTDRVPECLETLLDMVQTPYFTDQTVEKEQGIIEQEIRMYLDHPEWRSRQNLLEALYQKHPVRIDIAGTVESIRQITKEQLYRCHATFYHPSNMMVFVAGDVDPQAVIQQVADNVEKRGYRPQPPVQRLYEPEPAEVAERRREQELAVSQPIFRLGFKDRRVGETGRDLLRKELLTSVVLDGIIGKATPLYNELYEAGLIDGRFGFDYTGEPTYGYTTFAGPTRDPEALEARLLEGIEKARRQGLESYDFERAKRKALGRFLSMLNSTEMIAYVVNDGFFKNIGLFDVLPVAESLTLDEANERLREHFDPQYAVTSIIWPHKGAQSKAAAAN</sequence>
<feature type="domain" description="Peptidase M16 C-terminal" evidence="2">
    <location>
        <begin position="182"/>
        <end position="362"/>
    </location>
</feature>
<evidence type="ECO:0000259" key="2">
    <source>
        <dbReference type="Pfam" id="PF05193"/>
    </source>
</evidence>
<evidence type="ECO:0000313" key="4">
    <source>
        <dbReference type="Proteomes" id="UP001163687"/>
    </source>
</evidence>
<protein>
    <submittedName>
        <fullName evidence="3">Peptidase M16</fullName>
    </submittedName>
</protein>
<dbReference type="Pfam" id="PF05193">
    <property type="entry name" value="Peptidase_M16_C"/>
    <property type="match status" value="1"/>
</dbReference>
<dbReference type="NCBIfam" id="NF047421">
    <property type="entry name" value="YfmH_fam"/>
    <property type="match status" value="1"/>
</dbReference>
<dbReference type="GO" id="GO:0046872">
    <property type="term" value="F:metal ion binding"/>
    <property type="evidence" value="ECO:0007669"/>
    <property type="project" value="InterPro"/>
</dbReference>
<accession>A0AA35CMV0</accession>
<dbReference type="InterPro" id="IPR011249">
    <property type="entry name" value="Metalloenz_LuxS/M16"/>
</dbReference>
<dbReference type="EMBL" id="AP025628">
    <property type="protein sequence ID" value="BDG62047.1"/>
    <property type="molecule type" value="Genomic_DNA"/>
</dbReference>
<dbReference type="Pfam" id="PF00675">
    <property type="entry name" value="Peptidase_M16"/>
    <property type="match status" value="1"/>
</dbReference>
<reference evidence="3" key="1">
    <citation type="submission" date="2022-03" db="EMBL/GenBank/DDBJ databases">
        <title>Complete genome sequence of Caldinitratiruptor microaerophilus.</title>
        <authorList>
            <person name="Mukaiyama R."/>
            <person name="Nishiyama T."/>
            <person name="Ueda K."/>
        </authorList>
    </citation>
    <scope>NUCLEOTIDE SEQUENCE</scope>
    <source>
        <strain evidence="3">JCM 16183</strain>
    </source>
</reference>
<feature type="domain" description="Peptidase M16 N-terminal" evidence="1">
    <location>
        <begin position="63"/>
        <end position="175"/>
    </location>
</feature>
<dbReference type="Proteomes" id="UP001163687">
    <property type="component" value="Chromosome"/>
</dbReference>
<dbReference type="InterPro" id="IPR050361">
    <property type="entry name" value="MPP/UQCRC_Complex"/>
</dbReference>
<proteinExistence type="predicted"/>
<dbReference type="AlphaFoldDB" id="A0AA35CMV0"/>
<name>A0AA35CMV0_9FIRM</name>
<dbReference type="Gene3D" id="3.30.830.10">
    <property type="entry name" value="Metalloenzyme, LuxS/M16 peptidase-like"/>
    <property type="match status" value="2"/>
</dbReference>
<dbReference type="PANTHER" id="PTHR11851">
    <property type="entry name" value="METALLOPROTEASE"/>
    <property type="match status" value="1"/>
</dbReference>
<keyword evidence="4" id="KW-1185">Reference proteome</keyword>
<dbReference type="KEGG" id="cmic:caldi_31370"/>
<evidence type="ECO:0000313" key="3">
    <source>
        <dbReference type="EMBL" id="BDG62047.1"/>
    </source>
</evidence>
<dbReference type="InterPro" id="IPR011765">
    <property type="entry name" value="Pept_M16_N"/>
</dbReference>
<dbReference type="RefSeq" id="WP_264842656.1">
    <property type="nucleotide sequence ID" value="NZ_AP025628.1"/>
</dbReference>
<dbReference type="SUPFAM" id="SSF63411">
    <property type="entry name" value="LuxS/MPP-like metallohydrolase"/>
    <property type="match status" value="2"/>
</dbReference>
<evidence type="ECO:0000259" key="1">
    <source>
        <dbReference type="Pfam" id="PF00675"/>
    </source>
</evidence>
<dbReference type="PANTHER" id="PTHR11851:SF134">
    <property type="entry name" value="ZINC-DEPENDENT PROTEASE"/>
    <property type="match status" value="1"/>
</dbReference>
<gene>
    <name evidence="3" type="ORF">caldi_31370</name>
</gene>